<dbReference type="GO" id="GO:0007165">
    <property type="term" value="P:signal transduction"/>
    <property type="evidence" value="ECO:0007669"/>
    <property type="project" value="InterPro"/>
</dbReference>
<dbReference type="EMBL" id="JAZDWU010000011">
    <property type="protein sequence ID" value="KAK9987300.1"/>
    <property type="molecule type" value="Genomic_DNA"/>
</dbReference>
<feature type="domain" description="TIR" evidence="2">
    <location>
        <begin position="83"/>
        <end position="187"/>
    </location>
</feature>
<evidence type="ECO:0000313" key="4">
    <source>
        <dbReference type="Proteomes" id="UP001459277"/>
    </source>
</evidence>
<proteinExistence type="predicted"/>
<dbReference type="PANTHER" id="PTHR32009:SF153">
    <property type="entry name" value="TMV RESISTANCE PROTEIN N-LIKE"/>
    <property type="match status" value="1"/>
</dbReference>
<comment type="caution">
    <text evidence="3">The sequence shown here is derived from an EMBL/GenBank/DDBJ whole genome shotgun (WGS) entry which is preliminary data.</text>
</comment>
<keyword evidence="1" id="KW-0520">NAD</keyword>
<dbReference type="Proteomes" id="UP001459277">
    <property type="component" value="Unassembled WGS sequence"/>
</dbReference>
<organism evidence="3 4">
    <name type="scientific">Lithocarpus litseifolius</name>
    <dbReference type="NCBI Taxonomy" id="425828"/>
    <lineage>
        <taxon>Eukaryota</taxon>
        <taxon>Viridiplantae</taxon>
        <taxon>Streptophyta</taxon>
        <taxon>Embryophyta</taxon>
        <taxon>Tracheophyta</taxon>
        <taxon>Spermatophyta</taxon>
        <taxon>Magnoliopsida</taxon>
        <taxon>eudicotyledons</taxon>
        <taxon>Gunneridae</taxon>
        <taxon>Pentapetalae</taxon>
        <taxon>rosids</taxon>
        <taxon>fabids</taxon>
        <taxon>Fagales</taxon>
        <taxon>Fagaceae</taxon>
        <taxon>Lithocarpus</taxon>
    </lineage>
</organism>
<dbReference type="PANTHER" id="PTHR32009">
    <property type="entry name" value="TMV RESISTANCE PROTEIN N-LIKE"/>
    <property type="match status" value="1"/>
</dbReference>
<evidence type="ECO:0000259" key="2">
    <source>
        <dbReference type="PROSITE" id="PS50104"/>
    </source>
</evidence>
<evidence type="ECO:0000313" key="3">
    <source>
        <dbReference type="EMBL" id="KAK9987300.1"/>
    </source>
</evidence>
<reference evidence="3 4" key="1">
    <citation type="submission" date="2024-01" db="EMBL/GenBank/DDBJ databases">
        <title>A telomere-to-telomere, gap-free genome of sweet tea (Lithocarpus litseifolius).</title>
        <authorList>
            <person name="Zhou J."/>
        </authorList>
    </citation>
    <scope>NUCLEOTIDE SEQUENCE [LARGE SCALE GENOMIC DNA]</scope>
    <source>
        <strain evidence="3">Zhou-2022a</strain>
        <tissue evidence="3">Leaf</tissue>
    </source>
</reference>
<accession>A0AAW2BTC3</accession>
<dbReference type="SMART" id="SM00255">
    <property type="entry name" value="TIR"/>
    <property type="match status" value="1"/>
</dbReference>
<dbReference type="SUPFAM" id="SSF52200">
    <property type="entry name" value="Toll/Interleukin receptor TIR domain"/>
    <property type="match status" value="1"/>
</dbReference>
<dbReference type="Pfam" id="PF01582">
    <property type="entry name" value="TIR"/>
    <property type="match status" value="1"/>
</dbReference>
<evidence type="ECO:0000256" key="1">
    <source>
        <dbReference type="ARBA" id="ARBA00023027"/>
    </source>
</evidence>
<dbReference type="AlphaFoldDB" id="A0AAW2BTC3"/>
<protein>
    <recommendedName>
        <fullName evidence="2">TIR domain-containing protein</fullName>
    </recommendedName>
</protein>
<dbReference type="InterPro" id="IPR000157">
    <property type="entry name" value="TIR_dom"/>
</dbReference>
<dbReference type="InterPro" id="IPR035897">
    <property type="entry name" value="Toll_tir_struct_dom_sf"/>
</dbReference>
<name>A0AAW2BTC3_9ROSI</name>
<gene>
    <name evidence="3" type="ORF">SO802_032251</name>
</gene>
<keyword evidence="4" id="KW-1185">Reference proteome</keyword>
<sequence length="187" mass="21892">MRTQGISSSSSSSSSSSTPRWNFRKFFVDLVFAVWRWIGVWIFRKNEELERGNCVSQELIQEKEESSQGASMSSPSSSSAPQWKYEVFLSFRGVDTRRGFTDHLYAALQRKSILTFWDDEELERGKSISLELLKAIEESRFAVVIFSRNYAFLTWCLVELAHIVKCMRERKLMTWPIFFDVENKENK</sequence>
<dbReference type="Gene3D" id="3.40.50.10140">
    <property type="entry name" value="Toll/interleukin-1 receptor homology (TIR) domain"/>
    <property type="match status" value="1"/>
</dbReference>
<dbReference type="PROSITE" id="PS50104">
    <property type="entry name" value="TIR"/>
    <property type="match status" value="1"/>
</dbReference>